<evidence type="ECO:0000313" key="2">
    <source>
        <dbReference type="EMBL" id="MBC8595183.1"/>
    </source>
</evidence>
<feature type="domain" description="DUF2357" evidence="1">
    <location>
        <begin position="112"/>
        <end position="348"/>
    </location>
</feature>
<name>A0A926ISX5_9BACT</name>
<sequence length="733" mass="86012">MELLTIKHQDFKMIIECTKFDSIWHKAKNNVEEESLHSTYSWSEGVSTVILNHYNEKAITIENNQQAPAIFFDNTDYPIWIEFKDYVKKAQFGSSLQNENEKFTFRSQILAGFLNYGNEIGRSEIQLIYQVGTENRNFVFSFEVLSTKLNYHEHWKTIIEDIEQEYRMLSLDYMRRTFHGFSPNASEDTPETIWWNVFAYEQQKFIKACKNIIDRPRHRLHGKEAYKRADRLTFIPSCIENELVEHRHDSSYLYRVEERVWTNDTQENRFLKFALGLITDKYEVLKKRIEAVKNASDVMKSDMQTTLTMLKHLQQNPFFRTVGNYKGMSQESLILQKATGYSQVYRTWTLLHRSYSLNDGIYRLQTKDIATLYEIWCFIEVSHIVKEKLNLSDEDVDHSNRMEMNGLFTWDLGKGEHSRILFKKGGIELAELIYNPKNSERENISIGIKDWTVPTVTQKPDIVLQLTKSDLQEGLKMTYLFDAKYRIDGKDKNGVDVPPEDAINQMHRYRDAIYYKDYQTNSLKKEIIGGYILFPGDGEPADVAVSKFRKTIDEVNIGAFPLRPKDAHNRLLLEQFIEELIQNKSYETISKVIPQKGTLLKVPNRLLIGLVENSLLSGYTQSFLDGNATVYYTRPKFPTTISLHDLHYFIPYIKNEGVRDIYEIVRVRTITSKEAKQIEGEDTTDDTRLAFELCFSRKLFENYQPINTHKLINYTFIDSSFDKMDEWVVADKF</sequence>
<gene>
    <name evidence="2" type="ORF">H8744_18400</name>
</gene>
<protein>
    <submittedName>
        <fullName evidence="2">DUF2357 domain-containing protein</fullName>
    </submittedName>
</protein>
<organism evidence="2 3">
    <name type="scientific">Jilunia laotingensis</name>
    <dbReference type="NCBI Taxonomy" id="2763675"/>
    <lineage>
        <taxon>Bacteria</taxon>
        <taxon>Pseudomonadati</taxon>
        <taxon>Bacteroidota</taxon>
        <taxon>Bacteroidia</taxon>
        <taxon>Bacteroidales</taxon>
        <taxon>Bacteroidaceae</taxon>
        <taxon>Jilunia</taxon>
    </lineage>
</organism>
<accession>A0A926ISX5</accession>
<dbReference type="InterPro" id="IPR007505">
    <property type="entry name" value="PDDEXK_7"/>
</dbReference>
<dbReference type="Pfam" id="PF04411">
    <property type="entry name" value="PDDEXK_7"/>
    <property type="match status" value="1"/>
</dbReference>
<dbReference type="EMBL" id="JACRTF010000001">
    <property type="protein sequence ID" value="MBC8595183.1"/>
    <property type="molecule type" value="Genomic_DNA"/>
</dbReference>
<reference evidence="2" key="1">
    <citation type="submission" date="2020-08" db="EMBL/GenBank/DDBJ databases">
        <title>Genome public.</title>
        <authorList>
            <person name="Liu C."/>
            <person name="Sun Q."/>
        </authorList>
    </citation>
    <scope>NUCLEOTIDE SEQUENCE</scope>
    <source>
        <strain evidence="2">N12</strain>
    </source>
</reference>
<dbReference type="Pfam" id="PF09823">
    <property type="entry name" value="DUF2357"/>
    <property type="match status" value="1"/>
</dbReference>
<evidence type="ECO:0000259" key="1">
    <source>
        <dbReference type="Pfam" id="PF09823"/>
    </source>
</evidence>
<proteinExistence type="predicted"/>
<dbReference type="InterPro" id="IPR018633">
    <property type="entry name" value="DUF2357"/>
</dbReference>
<keyword evidence="3" id="KW-1185">Reference proteome</keyword>
<dbReference type="Proteomes" id="UP000651085">
    <property type="component" value="Unassembled WGS sequence"/>
</dbReference>
<evidence type="ECO:0000313" key="3">
    <source>
        <dbReference type="Proteomes" id="UP000651085"/>
    </source>
</evidence>
<comment type="caution">
    <text evidence="2">The sequence shown here is derived from an EMBL/GenBank/DDBJ whole genome shotgun (WGS) entry which is preliminary data.</text>
</comment>
<dbReference type="RefSeq" id="WP_262436242.1">
    <property type="nucleotide sequence ID" value="NZ_JACRTF010000001.1"/>
</dbReference>
<dbReference type="AlphaFoldDB" id="A0A926ISX5"/>